<comment type="subcellular location">
    <subcellularLocation>
        <location evidence="1">Nucleus</location>
    </subcellularLocation>
</comment>
<evidence type="ECO:0000256" key="1">
    <source>
        <dbReference type="ARBA" id="ARBA00004123"/>
    </source>
</evidence>
<dbReference type="EMBL" id="LFJN01000004">
    <property type="protein sequence ID" value="KPI44034.1"/>
    <property type="molecule type" value="Genomic_DNA"/>
</dbReference>
<dbReference type="PANTHER" id="PTHR13213">
    <property type="entry name" value="MYB-BINDING PROTEIN 1A FAMILY MEMBER"/>
    <property type="match status" value="1"/>
</dbReference>
<dbReference type="PANTHER" id="PTHR13213:SF2">
    <property type="entry name" value="MYB-BINDING PROTEIN 1A"/>
    <property type="match status" value="1"/>
</dbReference>
<evidence type="ECO:0000256" key="5">
    <source>
        <dbReference type="SAM" id="MobiDB-lite"/>
    </source>
</evidence>
<evidence type="ECO:0000313" key="7">
    <source>
        <dbReference type="EMBL" id="KPI44034.1"/>
    </source>
</evidence>
<organism evidence="7 8">
    <name type="scientific">Cyphellophora attinorum</name>
    <dbReference type="NCBI Taxonomy" id="1664694"/>
    <lineage>
        <taxon>Eukaryota</taxon>
        <taxon>Fungi</taxon>
        <taxon>Dikarya</taxon>
        <taxon>Ascomycota</taxon>
        <taxon>Pezizomycotina</taxon>
        <taxon>Eurotiomycetes</taxon>
        <taxon>Chaetothyriomycetidae</taxon>
        <taxon>Chaetothyriales</taxon>
        <taxon>Cyphellophoraceae</taxon>
        <taxon>Cyphellophora</taxon>
    </lineage>
</organism>
<keyword evidence="6" id="KW-1133">Transmembrane helix</keyword>
<feature type="compositionally biased region" description="Basic and acidic residues" evidence="5">
    <location>
        <begin position="727"/>
        <end position="741"/>
    </location>
</feature>
<dbReference type="InterPro" id="IPR016024">
    <property type="entry name" value="ARM-type_fold"/>
</dbReference>
<gene>
    <name evidence="7" type="ORF">AB675_6504</name>
</gene>
<evidence type="ECO:0000313" key="8">
    <source>
        <dbReference type="Proteomes" id="UP000038010"/>
    </source>
</evidence>
<dbReference type="OrthoDB" id="342531at2759"/>
<dbReference type="RefSeq" id="XP_018003997.1">
    <property type="nucleotide sequence ID" value="XM_018146802.1"/>
</dbReference>
<dbReference type="SUPFAM" id="SSF48371">
    <property type="entry name" value="ARM repeat"/>
    <property type="match status" value="1"/>
</dbReference>
<dbReference type="Pfam" id="PF04931">
    <property type="entry name" value="DNA_pol_phi"/>
    <property type="match status" value="1"/>
</dbReference>
<keyword evidence="6" id="KW-0472">Membrane</keyword>
<keyword evidence="4" id="KW-0175">Coiled coil</keyword>
<dbReference type="AlphaFoldDB" id="A0A0N1HET1"/>
<comment type="caution">
    <text evidence="7">The sequence shown here is derived from an EMBL/GenBank/DDBJ whole genome shotgun (WGS) entry which is preliminary data.</text>
</comment>
<comment type="similarity">
    <text evidence="2">Belongs to the MYBBP1A family.</text>
</comment>
<dbReference type="GeneID" id="28738682"/>
<sequence length="997" mass="109086">MSKKRKRDGTEVDVDLVSIYNNLAHEHESVRLKAAQQLLSKAFSDASTEDQVRAILRRLFRGLSSSRKAARLGFAVALTECLSQLKVSNLETSFRPSEVVDIFEAATEPEGGARGQEERDYYFGRVFGAGAIIQSGILFVAEDRSLWKKLLVLLCGIALKKPWLRQECGWTLFQFCASVPADTATLQPFIEDVIAVLNEHKLIRTPEGVAIWLAAKQSLPHANLSKHVWKHSHPLASKDVKNLAEVMKNARTQQLDDEHGAQGSTSWSASLHFAWAVVLGSLYQKHEQGHPNGVSTASTSHDLISFAEFWKAAVDEGLLAAGSSNERKLWGILLVAQAASTAPAALLCDTLSPNALHVLMLAFTSEGRYLHKIAQGALQQLEKRIKAERWHSAANAPGDCLAAILEATDYADFDQATKSKICPTLLDKGDQRHSLSQLRRLQTALRAHTDPATIRKSKHLITLEYKLLAACIRKLDSDQGDDAKSMVAEILGHGLHRIDDEPEQLRQHVRDRNAAAFEQLVKAGSSGQSLFSRVLSIQDLLADLSDPAIRQVLETAAKRVRKLEKAEKKHAQQQENAKAKSRNSSLSDGYKLLYSLVAFDIYNGEQESIEIMQDLLEVVLPDMKSENPSTDPLIEILLSFSSRPSRFLRTLTPIIFESIASGISSSGIASLTRVLASKENSQGQQEIFEAADDAESAMDVDGSEEEGSGDSDDEEAEELDSDVELVNADHRSEEHSSDERSSSGSSSGAEDDGEEDDELAAFDAALAAALGPAKANGTANGNEEDPGSDSDSDMDDDQMMALDEKLSEVFRARNLSSKPDKKKAARDAKDTIVNFKNRVLDLMDVYVKHQHLSPAAVGLILPLLVSIRTTQTKQIAERSAKILKDLCTRCKGQNVPVLQLSELDESGSSALKLLQDVHDEACLEASNIHSSAASQASILLSKVLIRSGIGIARVTAVYAATTTRMLTDAKCKVQPSFFTDWNNWCVSARVWTTKLLA</sequence>
<protein>
    <submittedName>
        <fullName evidence="7">DNA polymerase V</fullName>
    </submittedName>
</protein>
<keyword evidence="8" id="KW-1185">Reference proteome</keyword>
<reference evidence="7 8" key="1">
    <citation type="submission" date="2015-06" db="EMBL/GenBank/DDBJ databases">
        <title>Draft genome of the ant-associated black yeast Phialophora attae CBS 131958.</title>
        <authorList>
            <person name="Moreno L.F."/>
            <person name="Stielow B.J."/>
            <person name="de Hoog S."/>
            <person name="Vicente V.A."/>
            <person name="Weiss V.A."/>
            <person name="de Vries M."/>
            <person name="Cruz L.M."/>
            <person name="Souza E.M."/>
        </authorList>
    </citation>
    <scope>NUCLEOTIDE SEQUENCE [LARGE SCALE GENOMIC DNA]</scope>
    <source>
        <strain evidence="7 8">CBS 131958</strain>
    </source>
</reference>
<evidence type="ECO:0000256" key="6">
    <source>
        <dbReference type="SAM" id="Phobius"/>
    </source>
</evidence>
<feature type="transmembrane region" description="Helical" evidence="6">
    <location>
        <begin position="122"/>
        <end position="141"/>
    </location>
</feature>
<keyword evidence="6" id="KW-0812">Transmembrane</keyword>
<feature type="region of interest" description="Disordered" evidence="5">
    <location>
        <begin position="772"/>
        <end position="796"/>
    </location>
</feature>
<feature type="compositionally biased region" description="Acidic residues" evidence="5">
    <location>
        <begin position="692"/>
        <end position="723"/>
    </location>
</feature>
<evidence type="ECO:0000256" key="4">
    <source>
        <dbReference type="SAM" id="Coils"/>
    </source>
</evidence>
<dbReference type="Proteomes" id="UP000038010">
    <property type="component" value="Unassembled WGS sequence"/>
</dbReference>
<dbReference type="GO" id="GO:0005730">
    <property type="term" value="C:nucleolus"/>
    <property type="evidence" value="ECO:0007669"/>
    <property type="project" value="InterPro"/>
</dbReference>
<accession>A0A0N1HET1</accession>
<name>A0A0N1HET1_9EURO</name>
<feature type="region of interest" description="Disordered" evidence="5">
    <location>
        <begin position="692"/>
        <end position="756"/>
    </location>
</feature>
<dbReference type="VEuPathDB" id="FungiDB:AB675_6504"/>
<feature type="coiled-coil region" evidence="4">
    <location>
        <begin position="553"/>
        <end position="583"/>
    </location>
</feature>
<dbReference type="STRING" id="1664694.A0A0N1HET1"/>
<evidence type="ECO:0000256" key="2">
    <source>
        <dbReference type="ARBA" id="ARBA00006809"/>
    </source>
</evidence>
<dbReference type="InterPro" id="IPR007015">
    <property type="entry name" value="DNA_pol_V/MYBBP1A"/>
</dbReference>
<keyword evidence="3" id="KW-0539">Nucleus</keyword>
<dbReference type="GO" id="GO:0006355">
    <property type="term" value="P:regulation of DNA-templated transcription"/>
    <property type="evidence" value="ECO:0007669"/>
    <property type="project" value="InterPro"/>
</dbReference>
<proteinExistence type="inferred from homology"/>
<feature type="compositionally biased region" description="Acidic residues" evidence="5">
    <location>
        <begin position="782"/>
        <end position="796"/>
    </location>
</feature>
<evidence type="ECO:0000256" key="3">
    <source>
        <dbReference type="ARBA" id="ARBA00023242"/>
    </source>
</evidence>
<dbReference type="GO" id="GO:0000182">
    <property type="term" value="F:rDNA binding"/>
    <property type="evidence" value="ECO:0007669"/>
    <property type="project" value="TreeGrafter"/>
</dbReference>